<organism evidence="1 2">
    <name type="scientific">Trichinella pseudospiralis</name>
    <name type="common">Parasitic roundworm</name>
    <dbReference type="NCBI Taxonomy" id="6337"/>
    <lineage>
        <taxon>Eukaryota</taxon>
        <taxon>Metazoa</taxon>
        <taxon>Ecdysozoa</taxon>
        <taxon>Nematoda</taxon>
        <taxon>Enoplea</taxon>
        <taxon>Dorylaimia</taxon>
        <taxon>Trichinellida</taxon>
        <taxon>Trichinellidae</taxon>
        <taxon>Trichinella</taxon>
    </lineage>
</organism>
<evidence type="ECO:0000313" key="2">
    <source>
        <dbReference type="Proteomes" id="UP000054826"/>
    </source>
</evidence>
<protein>
    <submittedName>
        <fullName evidence="1">Uncharacterized protein</fullName>
    </submittedName>
</protein>
<dbReference type="Proteomes" id="UP000054826">
    <property type="component" value="Unassembled WGS sequence"/>
</dbReference>
<accession>A0A0V1HF76</accession>
<proteinExistence type="predicted"/>
<comment type="caution">
    <text evidence="1">The sequence shown here is derived from an EMBL/GenBank/DDBJ whole genome shotgun (WGS) entry which is preliminary data.</text>
</comment>
<gene>
    <name evidence="1" type="ORF">T4C_1790</name>
</gene>
<sequence>MSFRMMGINHNEFQFVSQRTNISQYTKEDTTRSSAKIIMTNTGCNSFFQYKD</sequence>
<evidence type="ECO:0000313" key="1">
    <source>
        <dbReference type="EMBL" id="KRZ08629.1"/>
    </source>
</evidence>
<dbReference type="AlphaFoldDB" id="A0A0V1HF76"/>
<reference evidence="1 2" key="1">
    <citation type="submission" date="2015-01" db="EMBL/GenBank/DDBJ databases">
        <title>Evolution of Trichinella species and genotypes.</title>
        <authorList>
            <person name="Korhonen P.K."/>
            <person name="Edoardo P."/>
            <person name="Giuseppe L.R."/>
            <person name="Gasser R.B."/>
        </authorList>
    </citation>
    <scope>NUCLEOTIDE SEQUENCE [LARGE SCALE GENOMIC DNA]</scope>
    <source>
        <strain evidence="1">ISS176</strain>
    </source>
</reference>
<name>A0A0V1HF76_TRIPS</name>
<dbReference type="EMBL" id="JYDV01000629">
    <property type="protein sequence ID" value="KRZ08629.1"/>
    <property type="molecule type" value="Genomic_DNA"/>
</dbReference>